<evidence type="ECO:0000256" key="2">
    <source>
        <dbReference type="ARBA" id="ARBA00022562"/>
    </source>
</evidence>
<keyword evidence="5" id="KW-0235">DNA replication</keyword>
<comment type="subcellular location">
    <subcellularLocation>
        <location evidence="1">Host nucleus</location>
    </subcellularLocation>
</comment>
<keyword evidence="8" id="KW-0547">Nucleotide-binding</keyword>
<evidence type="ECO:0000256" key="7">
    <source>
        <dbReference type="ARBA" id="ARBA00022723"/>
    </source>
</evidence>
<accession>A0A8A4XBR5</accession>
<evidence type="ECO:0000256" key="10">
    <source>
        <dbReference type="ARBA" id="ARBA00022801"/>
    </source>
</evidence>
<evidence type="ECO:0000256" key="8">
    <source>
        <dbReference type="ARBA" id="ARBA00022741"/>
    </source>
</evidence>
<keyword evidence="9" id="KW-0255">Endonuclease</keyword>
<evidence type="ECO:0000256" key="5">
    <source>
        <dbReference type="ARBA" id="ARBA00022705"/>
    </source>
</evidence>
<evidence type="ECO:0000313" key="14">
    <source>
        <dbReference type="EMBL" id="QTE03661.1"/>
    </source>
</evidence>
<dbReference type="GO" id="GO:0006260">
    <property type="term" value="P:DNA replication"/>
    <property type="evidence" value="ECO:0007669"/>
    <property type="project" value="UniProtKB-KW"/>
</dbReference>
<evidence type="ECO:0000256" key="3">
    <source>
        <dbReference type="ARBA" id="ARBA00022679"/>
    </source>
</evidence>
<dbReference type="GO" id="GO:0003677">
    <property type="term" value="F:DNA binding"/>
    <property type="evidence" value="ECO:0007669"/>
    <property type="project" value="UniProtKB-KW"/>
</dbReference>
<dbReference type="EMBL" id="MW182992">
    <property type="protein sequence ID" value="QTE03661.1"/>
    <property type="molecule type" value="Genomic_DNA"/>
</dbReference>
<keyword evidence="3" id="KW-0808">Transferase</keyword>
<dbReference type="GO" id="GO:0046872">
    <property type="term" value="F:metal ion binding"/>
    <property type="evidence" value="ECO:0007669"/>
    <property type="project" value="UniProtKB-KW"/>
</dbReference>
<dbReference type="PROSITE" id="PS52020">
    <property type="entry name" value="CRESS_DNA_REP"/>
    <property type="match status" value="1"/>
</dbReference>
<evidence type="ECO:0000256" key="1">
    <source>
        <dbReference type="ARBA" id="ARBA00004147"/>
    </source>
</evidence>
<evidence type="ECO:0000259" key="13">
    <source>
        <dbReference type="PROSITE" id="PS52020"/>
    </source>
</evidence>
<dbReference type="SUPFAM" id="SSF55464">
    <property type="entry name" value="Origin of replication-binding domain, RBD-like"/>
    <property type="match status" value="1"/>
</dbReference>
<name>A0A8A4XBR5_9VIRU</name>
<keyword evidence="11" id="KW-0190">Covalent protein-DNA linkage</keyword>
<keyword evidence="2" id="KW-1048">Host nucleus</keyword>
<dbReference type="GO" id="GO:0042025">
    <property type="term" value="C:host cell nucleus"/>
    <property type="evidence" value="ECO:0007669"/>
    <property type="project" value="UniProtKB-SubCell"/>
</dbReference>
<evidence type="ECO:0000256" key="9">
    <source>
        <dbReference type="ARBA" id="ARBA00022759"/>
    </source>
</evidence>
<feature type="domain" description="CRESS-DNA virus Rep endonuclease" evidence="13">
    <location>
        <begin position="5"/>
        <end position="109"/>
    </location>
</feature>
<keyword evidence="10" id="KW-0378">Hydrolase</keyword>
<dbReference type="Gene3D" id="3.40.1310.20">
    <property type="match status" value="1"/>
</dbReference>
<dbReference type="GO" id="GO:0016787">
    <property type="term" value="F:hydrolase activity"/>
    <property type="evidence" value="ECO:0007669"/>
    <property type="project" value="UniProtKB-KW"/>
</dbReference>
<evidence type="ECO:0000256" key="6">
    <source>
        <dbReference type="ARBA" id="ARBA00022722"/>
    </source>
</evidence>
<keyword evidence="6" id="KW-0540">Nuclease</keyword>
<protein>
    <submittedName>
        <fullName evidence="14">Replication-associated protein</fullName>
    </submittedName>
</protein>
<organism evidence="14">
    <name type="scientific">Tarsiger cyanurus Genomoviridae sp</name>
    <dbReference type="NCBI Taxonomy" id="2814994"/>
    <lineage>
        <taxon>Viruses</taxon>
        <taxon>Monodnaviria</taxon>
        <taxon>Shotokuvirae</taxon>
        <taxon>Cressdnaviricota</taxon>
        <taxon>Repensiviricetes</taxon>
        <taxon>Geplafuvirales</taxon>
        <taxon>Genomoviridae</taxon>
    </lineage>
</organism>
<dbReference type="Pfam" id="PF00799">
    <property type="entry name" value="Gemini_AL1"/>
    <property type="match status" value="1"/>
</dbReference>
<reference evidence="14" key="1">
    <citation type="submission" date="2020-10" db="EMBL/GenBank/DDBJ databases">
        <title>CRESS DNA virus dark matter in the feces of wild birds.</title>
        <authorList>
            <person name="Yang S."/>
            <person name="Zhang W."/>
        </authorList>
    </citation>
    <scope>NUCLEOTIDE SEQUENCE</scope>
    <source>
        <strain evidence="14">Rfb199gen1</strain>
    </source>
</reference>
<sequence>MPHFTFRSRYVLLTYAQCGDLDPWVVSDFLSTIPAECIIGRENHADEGIHLHAFVDFGERYFTSDPRRFDVDGRHPNILPCGRTPGTSYDYAIKDGDVVAGGLARPGGEDVAGAQNIWDRIVDAQTAAEFWDLVRALAPRVLLTNFNSLRGYVEWKYKPVVAEYITPPGYVFDLSGVEELSEFVCESLSGNVIAELDDAKYAVFDDMQGGFKFFPSYKGWMGAQMQFTVTDKYRHKITIMWGRPTIWLCNEEQWAADCGNFDWDWMHKNAYVVHLTVPIFHASTE</sequence>
<evidence type="ECO:0000256" key="4">
    <source>
        <dbReference type="ARBA" id="ARBA00022695"/>
    </source>
</evidence>
<evidence type="ECO:0000256" key="11">
    <source>
        <dbReference type="ARBA" id="ARBA00023124"/>
    </source>
</evidence>
<dbReference type="GO" id="GO:0016779">
    <property type="term" value="F:nucleotidyltransferase activity"/>
    <property type="evidence" value="ECO:0007669"/>
    <property type="project" value="UniProtKB-KW"/>
</dbReference>
<keyword evidence="12" id="KW-0238">DNA-binding</keyword>
<dbReference type="GO" id="GO:0004519">
    <property type="term" value="F:endonuclease activity"/>
    <property type="evidence" value="ECO:0007669"/>
    <property type="project" value="UniProtKB-KW"/>
</dbReference>
<proteinExistence type="predicted"/>
<keyword evidence="7" id="KW-0479">Metal-binding</keyword>
<evidence type="ECO:0000256" key="12">
    <source>
        <dbReference type="ARBA" id="ARBA00023125"/>
    </source>
</evidence>
<keyword evidence="4" id="KW-0548">Nucleotidyltransferase</keyword>
<dbReference type="InterPro" id="IPR049912">
    <property type="entry name" value="CRESS_DNA_REP"/>
</dbReference>
<dbReference type="GO" id="GO:0000166">
    <property type="term" value="F:nucleotide binding"/>
    <property type="evidence" value="ECO:0007669"/>
    <property type="project" value="UniProtKB-KW"/>
</dbReference>